<reference evidence="2" key="1">
    <citation type="submission" date="2016-06" db="EMBL/GenBank/DDBJ databases">
        <authorList>
            <person name="Cuomo C."/>
            <person name="Litvintseva A."/>
            <person name="Heitman J."/>
            <person name="Chen Y."/>
            <person name="Sun S."/>
            <person name="Springer D."/>
            <person name="Dromer F."/>
            <person name="Young S."/>
            <person name="Zeng Q."/>
            <person name="Chapman S."/>
            <person name="Gujja S."/>
            <person name="Saif S."/>
            <person name="Birren B."/>
        </authorList>
    </citation>
    <scope>NUCLEOTIDE SEQUENCE</scope>
    <source>
        <strain evidence="2">CBS 7841</strain>
    </source>
</reference>
<dbReference type="SUPFAM" id="SSF54236">
    <property type="entry name" value="Ubiquitin-like"/>
    <property type="match status" value="2"/>
</dbReference>
<name>A0A1E3IKA7_9TREE</name>
<evidence type="ECO:0000313" key="2">
    <source>
        <dbReference type="EMBL" id="WVN88206.1"/>
    </source>
</evidence>
<feature type="compositionally biased region" description="Basic residues" evidence="1">
    <location>
        <begin position="44"/>
        <end position="54"/>
    </location>
</feature>
<dbReference type="Proteomes" id="UP000094043">
    <property type="component" value="Chromosome 4"/>
</dbReference>
<gene>
    <name evidence="2" type="ORF">L203_103407</name>
</gene>
<protein>
    <submittedName>
        <fullName evidence="2">Uncharacterized protein</fullName>
    </submittedName>
</protein>
<feature type="compositionally biased region" description="Basic and acidic residues" evidence="1">
    <location>
        <begin position="102"/>
        <end position="111"/>
    </location>
</feature>
<dbReference type="InterPro" id="IPR029071">
    <property type="entry name" value="Ubiquitin-like_domsf"/>
</dbReference>
<dbReference type="VEuPathDB" id="FungiDB:L203_02999"/>
<evidence type="ECO:0000313" key="3">
    <source>
        <dbReference type="Proteomes" id="UP000094043"/>
    </source>
</evidence>
<dbReference type="EMBL" id="CP143787">
    <property type="protein sequence ID" value="WVN88206.1"/>
    <property type="molecule type" value="Genomic_DNA"/>
</dbReference>
<feature type="region of interest" description="Disordered" evidence="1">
    <location>
        <begin position="1"/>
        <end position="124"/>
    </location>
</feature>
<sequence>MSDSDSSTDFFIYKKKPTLKHNTPPPVISSLLEGSGDEDDPSPSKKRKKKRHSKRSDIVALPEWTRGGSETSKGKKQSQAISDGTDDRQLRASSSITIGDDDGPKKDRARIELTPPPPIPEKKAQELRNLVHQMYDVPKEDPYNDDEPHESSPLPTPQKDEVVDVVIHMEIDPAEKMIAPTALSVMWEKLRTLKIRREDTMFRLLEVLAERLCKAPEDIILVYDGQRVYARETPRELGIFGGSSVEMKGYEKSYWDKLEAQRRARFEDFDKGLSRSPSPPPHPVGQSSRVTTDTSQAHAVRPSYSPPLEAEEGDTIRIVVRGKDSKEAKMKVGMAITANTILRFFCKKTARPKDDAAKMQLVFDGERVEREATVGDLDCEDGDMLEVREL</sequence>
<dbReference type="CDD" id="cd01763">
    <property type="entry name" value="Ubl_SUMO_like"/>
    <property type="match status" value="1"/>
</dbReference>
<feature type="compositionally biased region" description="Polar residues" evidence="1">
    <location>
        <begin position="285"/>
        <end position="297"/>
    </location>
</feature>
<proteinExistence type="predicted"/>
<dbReference type="OrthoDB" id="442921at2759"/>
<reference evidence="2" key="2">
    <citation type="journal article" date="2022" name="Elife">
        <title>Obligate sexual reproduction of a homothallic fungus closely related to the Cryptococcus pathogenic species complex.</title>
        <authorList>
            <person name="Passer A.R."/>
            <person name="Clancey S.A."/>
            <person name="Shea T."/>
            <person name="David-Palma M."/>
            <person name="Averette A.F."/>
            <person name="Boekhout T."/>
            <person name="Porcel B.M."/>
            <person name="Nowrousian M."/>
            <person name="Cuomo C.A."/>
            <person name="Sun S."/>
            <person name="Heitman J."/>
            <person name="Coelho M.A."/>
        </authorList>
    </citation>
    <scope>NUCLEOTIDE SEQUENCE</scope>
    <source>
        <strain evidence="2">CBS 7841</strain>
    </source>
</reference>
<organism evidence="2 3">
    <name type="scientific">Cryptococcus depauperatus CBS 7841</name>
    <dbReference type="NCBI Taxonomy" id="1295531"/>
    <lineage>
        <taxon>Eukaryota</taxon>
        <taxon>Fungi</taxon>
        <taxon>Dikarya</taxon>
        <taxon>Basidiomycota</taxon>
        <taxon>Agaricomycotina</taxon>
        <taxon>Tremellomycetes</taxon>
        <taxon>Tremellales</taxon>
        <taxon>Cryptococcaceae</taxon>
        <taxon>Cryptococcus</taxon>
    </lineage>
</organism>
<dbReference type="InterPro" id="IPR022617">
    <property type="entry name" value="Rad60/SUMO-like_dom"/>
</dbReference>
<dbReference type="KEGG" id="cdep:91087618"/>
<dbReference type="Pfam" id="PF11976">
    <property type="entry name" value="Rad60-SLD"/>
    <property type="match status" value="1"/>
</dbReference>
<feature type="region of interest" description="Disordered" evidence="1">
    <location>
        <begin position="138"/>
        <end position="157"/>
    </location>
</feature>
<evidence type="ECO:0000256" key="1">
    <source>
        <dbReference type="SAM" id="MobiDB-lite"/>
    </source>
</evidence>
<dbReference type="PANTHER" id="PTHR10562">
    <property type="entry name" value="SMALL UBIQUITIN-RELATED MODIFIER"/>
    <property type="match status" value="1"/>
</dbReference>
<dbReference type="Gene3D" id="3.10.20.90">
    <property type="entry name" value="Phosphatidylinositol 3-kinase Catalytic Subunit, Chain A, domain 1"/>
    <property type="match status" value="2"/>
</dbReference>
<dbReference type="GeneID" id="91087618"/>
<feature type="region of interest" description="Disordered" evidence="1">
    <location>
        <begin position="270"/>
        <end position="309"/>
    </location>
</feature>
<dbReference type="RefSeq" id="XP_066068906.1">
    <property type="nucleotide sequence ID" value="XM_066212809.1"/>
</dbReference>
<accession>A0A1E3IKA7</accession>
<keyword evidence="3" id="KW-1185">Reference proteome</keyword>
<dbReference type="CDD" id="cd17080">
    <property type="entry name" value="Ubl_SLD2_Esc2_like"/>
    <property type="match status" value="1"/>
</dbReference>
<reference evidence="2" key="3">
    <citation type="submission" date="2024-01" db="EMBL/GenBank/DDBJ databases">
        <authorList>
            <person name="Coelho M.A."/>
            <person name="David-Palma M."/>
            <person name="Shea T."/>
            <person name="Sun S."/>
            <person name="Cuomo C.A."/>
            <person name="Heitman J."/>
        </authorList>
    </citation>
    <scope>NUCLEOTIDE SEQUENCE</scope>
    <source>
        <strain evidence="2">CBS 7841</strain>
    </source>
</reference>
<dbReference type="AlphaFoldDB" id="A0A1E3IKA7"/>